<dbReference type="InterPro" id="IPR001466">
    <property type="entry name" value="Beta-lactam-related"/>
</dbReference>
<dbReference type="KEGG" id="sesp:BN6_38560"/>
<feature type="domain" description="Beta-lactamase-related" evidence="2">
    <location>
        <begin position="2"/>
        <end position="81"/>
    </location>
</feature>
<organism evidence="3 4">
    <name type="scientific">Saccharothrix espanaensis (strain ATCC 51144 / DSM 44229 / JCM 9112 / NBRC 15066 / NRRL 15764)</name>
    <dbReference type="NCBI Taxonomy" id="1179773"/>
    <lineage>
        <taxon>Bacteria</taxon>
        <taxon>Bacillati</taxon>
        <taxon>Actinomycetota</taxon>
        <taxon>Actinomycetes</taxon>
        <taxon>Pseudonocardiales</taxon>
        <taxon>Pseudonocardiaceae</taxon>
        <taxon>Saccharothrix</taxon>
    </lineage>
</organism>
<evidence type="ECO:0000313" key="3">
    <source>
        <dbReference type="EMBL" id="CCH31145.1"/>
    </source>
</evidence>
<dbReference type="Proteomes" id="UP000006281">
    <property type="component" value="Chromosome"/>
</dbReference>
<reference evidence="3 4" key="1">
    <citation type="journal article" date="2012" name="BMC Genomics">
        <title>Complete genome sequence of Saccharothrix espanaensis DSM 44229T and comparison to the other completely sequenced Pseudonocardiaceae.</title>
        <authorList>
            <person name="Strobel T."/>
            <person name="Al-Dilaimi A."/>
            <person name="Blom J."/>
            <person name="Gessner A."/>
            <person name="Kalinowski J."/>
            <person name="Luzhetska M."/>
            <person name="Puhler A."/>
            <person name="Szczepanowski R."/>
            <person name="Bechthold A."/>
            <person name="Ruckert C."/>
        </authorList>
    </citation>
    <scope>NUCLEOTIDE SEQUENCE [LARGE SCALE GENOMIC DNA]</scope>
    <source>
        <strain evidence="4">ATCC 51144 / DSM 44229 / JCM 9112 / NBRC 15066 / NRRL 15764</strain>
    </source>
</reference>
<dbReference type="InterPro" id="IPR012338">
    <property type="entry name" value="Beta-lactam/transpept-like"/>
</dbReference>
<evidence type="ECO:0000313" key="4">
    <source>
        <dbReference type="Proteomes" id="UP000006281"/>
    </source>
</evidence>
<dbReference type="HOGENOM" id="CLU_2331976_0_0_11"/>
<feature type="compositionally biased region" description="Polar residues" evidence="1">
    <location>
        <begin position="87"/>
        <end position="98"/>
    </location>
</feature>
<dbReference type="AlphaFoldDB" id="K0JTN7"/>
<sequence>MLSLVGEGRVVLDAPVTRYLPGALPDWDRSTVRNLLQHTSGLYNYTLDVYVSSADFVRKRFKHWEPADCWRWPPGTRCGSSREPVMSTRTPTTSWSEW</sequence>
<feature type="region of interest" description="Disordered" evidence="1">
    <location>
        <begin position="78"/>
        <end position="98"/>
    </location>
</feature>
<accession>K0JTN7</accession>
<keyword evidence="4" id="KW-1185">Reference proteome</keyword>
<proteinExistence type="predicted"/>
<gene>
    <name evidence="3" type="ordered locus">BN6_38560</name>
</gene>
<dbReference type="Gene3D" id="3.40.710.10">
    <property type="entry name" value="DD-peptidase/beta-lactamase superfamily"/>
    <property type="match status" value="1"/>
</dbReference>
<evidence type="ECO:0000259" key="2">
    <source>
        <dbReference type="Pfam" id="PF00144"/>
    </source>
</evidence>
<dbReference type="STRING" id="1179773.BN6_38560"/>
<dbReference type="SUPFAM" id="SSF56601">
    <property type="entry name" value="beta-lactamase/transpeptidase-like"/>
    <property type="match status" value="1"/>
</dbReference>
<name>K0JTN7_SACES</name>
<evidence type="ECO:0000256" key="1">
    <source>
        <dbReference type="SAM" id="MobiDB-lite"/>
    </source>
</evidence>
<dbReference type="EMBL" id="HE804045">
    <property type="protein sequence ID" value="CCH31145.1"/>
    <property type="molecule type" value="Genomic_DNA"/>
</dbReference>
<dbReference type="eggNOG" id="COG1680">
    <property type="taxonomic scope" value="Bacteria"/>
</dbReference>
<protein>
    <recommendedName>
        <fullName evidence="2">Beta-lactamase-related domain-containing protein</fullName>
    </recommendedName>
</protein>
<dbReference type="PATRIC" id="fig|1179773.3.peg.3857"/>
<dbReference type="Pfam" id="PF00144">
    <property type="entry name" value="Beta-lactamase"/>
    <property type="match status" value="1"/>
</dbReference>